<dbReference type="PANTHER" id="PTHR43479">
    <property type="entry name" value="ACREF/ENVCD OPERON REPRESSOR-RELATED"/>
    <property type="match status" value="1"/>
</dbReference>
<dbReference type="InterPro" id="IPR001647">
    <property type="entry name" value="HTH_TetR"/>
</dbReference>
<keyword evidence="1" id="KW-0678">Repressor</keyword>
<dbReference type="InterPro" id="IPR009057">
    <property type="entry name" value="Homeodomain-like_sf"/>
</dbReference>
<dbReference type="PROSITE" id="PS50977">
    <property type="entry name" value="HTH_TETR_2"/>
    <property type="match status" value="1"/>
</dbReference>
<dbReference type="SUPFAM" id="SSF46689">
    <property type="entry name" value="Homeodomain-like"/>
    <property type="match status" value="1"/>
</dbReference>
<dbReference type="KEGG" id="faf:OE104_11090"/>
<sequence length="191" mass="22244">MTLNTRKRILHHAKKLFAQDGYEGVRTKQIAQAAQVSEVTLFKYFPKKEVLYNTLLDEFYQTLDLTPLVKQLSYANLYDDCLQIAKAVAKNLIDNIDIILMRQKEKVEFLSDRKFDIYNDPSYNAMLPMFRTYYERKQISIVPEKAATIFLTSITGSFQLFAVSNFNKVKFLEYIEGFVEIFCNGIEQSSI</sequence>
<dbReference type="GO" id="GO:0003677">
    <property type="term" value="F:DNA binding"/>
    <property type="evidence" value="ECO:0007669"/>
    <property type="project" value="UniProtKB-UniRule"/>
</dbReference>
<dbReference type="PANTHER" id="PTHR43479:SF11">
    <property type="entry name" value="ACREF_ENVCD OPERON REPRESSOR-RELATED"/>
    <property type="match status" value="1"/>
</dbReference>
<protein>
    <submittedName>
        <fullName evidence="5">TetR/AcrR family transcriptional regulator</fullName>
    </submittedName>
</protein>
<dbReference type="AlphaFoldDB" id="A0A9E8LT48"/>
<dbReference type="InterPro" id="IPR050624">
    <property type="entry name" value="HTH-type_Tx_Regulator"/>
</dbReference>
<dbReference type="RefSeq" id="WP_275416915.1">
    <property type="nucleotide sequence ID" value="NZ_CP106878.1"/>
</dbReference>
<dbReference type="Proteomes" id="UP001164718">
    <property type="component" value="Chromosome"/>
</dbReference>
<dbReference type="Gene3D" id="1.10.357.10">
    <property type="entry name" value="Tetracycline Repressor, domain 2"/>
    <property type="match status" value="1"/>
</dbReference>
<evidence type="ECO:0000256" key="1">
    <source>
        <dbReference type="ARBA" id="ARBA00022491"/>
    </source>
</evidence>
<evidence type="ECO:0000313" key="6">
    <source>
        <dbReference type="Proteomes" id="UP001164718"/>
    </source>
</evidence>
<evidence type="ECO:0000259" key="4">
    <source>
        <dbReference type="PROSITE" id="PS50977"/>
    </source>
</evidence>
<evidence type="ECO:0000313" key="5">
    <source>
        <dbReference type="EMBL" id="WAA09130.1"/>
    </source>
</evidence>
<feature type="domain" description="HTH tetR-type" evidence="4">
    <location>
        <begin position="3"/>
        <end position="63"/>
    </location>
</feature>
<gene>
    <name evidence="5" type="ORF">OE104_11090</name>
</gene>
<organism evidence="5 6">
    <name type="scientific">Fervidibacillus albus</name>
    <dbReference type="NCBI Taxonomy" id="2980026"/>
    <lineage>
        <taxon>Bacteria</taxon>
        <taxon>Bacillati</taxon>
        <taxon>Bacillota</taxon>
        <taxon>Bacilli</taxon>
        <taxon>Bacillales</taxon>
        <taxon>Bacillaceae</taxon>
        <taxon>Fervidibacillus</taxon>
    </lineage>
</organism>
<accession>A0A9E8LT48</accession>
<evidence type="ECO:0000256" key="3">
    <source>
        <dbReference type="PROSITE-ProRule" id="PRU00335"/>
    </source>
</evidence>
<dbReference type="PRINTS" id="PR00455">
    <property type="entry name" value="HTHTETR"/>
</dbReference>
<dbReference type="Pfam" id="PF00440">
    <property type="entry name" value="TetR_N"/>
    <property type="match status" value="1"/>
</dbReference>
<proteinExistence type="predicted"/>
<evidence type="ECO:0000256" key="2">
    <source>
        <dbReference type="ARBA" id="ARBA00023125"/>
    </source>
</evidence>
<feature type="DNA-binding region" description="H-T-H motif" evidence="3">
    <location>
        <begin position="26"/>
        <end position="45"/>
    </location>
</feature>
<keyword evidence="6" id="KW-1185">Reference proteome</keyword>
<keyword evidence="2 3" id="KW-0238">DNA-binding</keyword>
<dbReference type="EMBL" id="CP106878">
    <property type="protein sequence ID" value="WAA09130.1"/>
    <property type="molecule type" value="Genomic_DNA"/>
</dbReference>
<name>A0A9E8LT48_9BACI</name>
<reference evidence="5" key="1">
    <citation type="submission" date="2022-09" db="EMBL/GenBank/DDBJ databases">
        <title>Complete Genomes of Fervidibacillus albus and Fervidibacillus halotolerans isolated from tidal flat sediments.</title>
        <authorList>
            <person name="Kwon K.K."/>
            <person name="Yang S.-H."/>
            <person name="Park M.J."/>
            <person name="Oh H.-M."/>
        </authorList>
    </citation>
    <scope>NUCLEOTIDE SEQUENCE</scope>
    <source>
        <strain evidence="5">MEBiC13591</strain>
    </source>
</reference>